<proteinExistence type="predicted"/>
<feature type="compositionally biased region" description="Basic residues" evidence="1">
    <location>
        <begin position="284"/>
        <end position="299"/>
    </location>
</feature>
<evidence type="ECO:0000313" key="3">
    <source>
        <dbReference type="WBParaSite" id="PgR005X_g128_t02"/>
    </source>
</evidence>
<feature type="region of interest" description="Disordered" evidence="1">
    <location>
        <begin position="233"/>
        <end position="268"/>
    </location>
</feature>
<organism evidence="2 3">
    <name type="scientific">Parascaris univalens</name>
    <name type="common">Nematode worm</name>
    <dbReference type="NCBI Taxonomy" id="6257"/>
    <lineage>
        <taxon>Eukaryota</taxon>
        <taxon>Metazoa</taxon>
        <taxon>Ecdysozoa</taxon>
        <taxon>Nematoda</taxon>
        <taxon>Chromadorea</taxon>
        <taxon>Rhabditida</taxon>
        <taxon>Spirurina</taxon>
        <taxon>Ascaridomorpha</taxon>
        <taxon>Ascaridoidea</taxon>
        <taxon>Ascarididae</taxon>
        <taxon>Parascaris</taxon>
    </lineage>
</organism>
<reference evidence="3" key="1">
    <citation type="submission" date="2022-11" db="UniProtKB">
        <authorList>
            <consortium name="WormBaseParasite"/>
        </authorList>
    </citation>
    <scope>IDENTIFICATION</scope>
</reference>
<feature type="region of interest" description="Disordered" evidence="1">
    <location>
        <begin position="284"/>
        <end position="306"/>
    </location>
</feature>
<dbReference type="WBParaSite" id="PgR005X_g128_t02">
    <property type="protein sequence ID" value="PgR005X_g128_t02"/>
    <property type="gene ID" value="PgR005X_g128"/>
</dbReference>
<protein>
    <submittedName>
        <fullName evidence="3">Uncharacterized protein</fullName>
    </submittedName>
</protein>
<dbReference type="Proteomes" id="UP000887569">
    <property type="component" value="Unplaced"/>
</dbReference>
<sequence length="604" mass="67554">SALRKPRLSFDNTLCRCGMDLTLKLAGMDGRLSRSHSQSSSSSSRSWSLIDNLEREVRDAHELSELVSSCSVTDCEYEGSEMEKRHGIELATDDCNSEPKSDVSALDESVEILSGSIKEKNVDLRKVCYQLDILSKCYEPPAERLLNSFLESDSRVKILTLLAVATLPLTVATFLKLAGGGWKYASHLDVHDSVCILNEDHLFNQHVSHLIRPSMETPLRPIFSWTIRPSMTPSDPSLISQPDHARTERENVEHGEGSANQCSEKQNERTFSAMRDAVRRYVAHTKSRRTNPSKTHHAKVVAAKASSNAVAPPLGVSRPQSDWCPRWSILSLNLTLKKSESVFEAIVTKDIWKNVTTSLLRIPNVAKKLFAGSAMVKIVAESKLAAKFHNAFSSVKKSINWSIAKVRMQRDRTIRGIVSSMAKIASLSPPKLWLKASQCSSISSPPKENCIRNSTCHLLAALGHTLRSTHYFSSLVGRSNAKAYVESLRDGSACNAPRIACEKCWWTGVCSTEGCKFLPWQKSFDTLRFIASEPDMMLKSLATLGWPVRDTSGRRQKDILMQPMLQRTTIARQSETKDEMERGTSDWMFERTQRRTVHRMAGAR</sequence>
<dbReference type="AlphaFoldDB" id="A0A915AGF4"/>
<feature type="compositionally biased region" description="Basic and acidic residues" evidence="1">
    <location>
        <begin position="243"/>
        <end position="256"/>
    </location>
</feature>
<evidence type="ECO:0000256" key="1">
    <source>
        <dbReference type="SAM" id="MobiDB-lite"/>
    </source>
</evidence>
<keyword evidence="2" id="KW-1185">Reference proteome</keyword>
<name>A0A915AGF4_PARUN</name>
<accession>A0A915AGF4</accession>
<evidence type="ECO:0000313" key="2">
    <source>
        <dbReference type="Proteomes" id="UP000887569"/>
    </source>
</evidence>